<dbReference type="eggNOG" id="COG4886">
    <property type="taxonomic scope" value="Bacteria"/>
</dbReference>
<protein>
    <submittedName>
        <fullName evidence="4">Leucine Rich repeat-containing domain protein</fullName>
    </submittedName>
</protein>
<evidence type="ECO:0000313" key="4">
    <source>
        <dbReference type="EMBL" id="ESL03687.1"/>
    </source>
</evidence>
<reference evidence="4 5" key="1">
    <citation type="submission" date="2013-06" db="EMBL/GenBank/DDBJ databases">
        <authorList>
            <person name="Weinstock G."/>
            <person name="Sodergren E."/>
            <person name="Clifton S."/>
            <person name="Fulton L."/>
            <person name="Fulton B."/>
            <person name="Courtney L."/>
            <person name="Fronick C."/>
            <person name="Harrison M."/>
            <person name="Strong C."/>
            <person name="Farmer C."/>
            <person name="Delahaunty K."/>
            <person name="Markovic C."/>
            <person name="Hall O."/>
            <person name="Minx P."/>
            <person name="Tomlinson C."/>
            <person name="Mitreva M."/>
            <person name="Nelson J."/>
            <person name="Hou S."/>
            <person name="Wollam A."/>
            <person name="Pepin K.H."/>
            <person name="Johnson M."/>
            <person name="Bhonagiri V."/>
            <person name="Nash W.E."/>
            <person name="Warren W."/>
            <person name="Chinwalla A."/>
            <person name="Mardis E.R."/>
            <person name="Wilson R.K."/>
        </authorList>
    </citation>
    <scope>NUCLEOTIDE SEQUENCE [LARGE SCALE GENOMIC DNA]</scope>
    <source>
        <strain evidence="4 5">ATCC 51271</strain>
    </source>
</reference>
<organism evidence="4 5">
    <name type="scientific">Catonella morbi ATCC 51271</name>
    <dbReference type="NCBI Taxonomy" id="592026"/>
    <lineage>
        <taxon>Bacteria</taxon>
        <taxon>Bacillati</taxon>
        <taxon>Bacillota</taxon>
        <taxon>Clostridia</taxon>
        <taxon>Lachnospirales</taxon>
        <taxon>Lachnospiraceae</taxon>
        <taxon>Catonella</taxon>
    </lineage>
</organism>
<dbReference type="AlphaFoldDB" id="V2Y6H8"/>
<sequence>MKIISMKCPQCQGNLDIKEDQRGKFTTCPFCGTRFLLEEEQPNINQTINIKEVHIGDTRRTTESPRTVKRSPALPGLVAIITIIVVFTMLIPMLFRQFDRIDIGANTNNPLLPASYRTTPESEAVKEFVETVFGKSVTEITSNEYASIKYLKIYRQPTGSISSKTSDTPWIFTYAKEVGEYGKAVNPETVKVKGTESITEEDMQVFTGLESLNLSGDSDISPVDKYENVDFRNLKNLHYFTGTSSDLLTRLPLFYDIQNIYGLGSNYLGGEEYLTELKKFSKLKTLNIRSISKDFAADLTFLSSFPELEELSLNFDSGSTWDLGGLSSLTKLKSLDINGYDTKFEHLNVLSGMPQLEKIRFNDVKDLKTLDFAKNMPNLKSLDIEYCPVINLNGLKDSISLTSLSLTHCGDLKDASALATLTSLKNLDIAYIWNFDVKFPKLHKLTALSDVDIESGRLNIIEGMPSIKRLFIYETSQQYSFKPLLGMDSLSELELCDYSWVGKPDMVQCLTKLPKLRTLTFGYGTLAHDGDYTGVFSLPQVTKIRIKPTDTGSGYISLSISKLKDNKVLKDLDIGGAELLNLDKGYNTENFGEYANDFLSHFPKLKKLNVSHSHIEDLNFVGKMPELESLDISNNYITDISKLLKLKKLKTLTCDINQTANLDLLPDSIKITE</sequence>
<proteinExistence type="predicted"/>
<dbReference type="Gene3D" id="3.80.10.10">
    <property type="entry name" value="Ribonuclease Inhibitor"/>
    <property type="match status" value="2"/>
</dbReference>
<dbReference type="PANTHER" id="PTHR46652:SF3">
    <property type="entry name" value="LEUCINE-RICH REPEAT-CONTAINING PROTEIN 9"/>
    <property type="match status" value="1"/>
</dbReference>
<dbReference type="InterPro" id="IPR032675">
    <property type="entry name" value="LRR_dom_sf"/>
</dbReference>
<evidence type="ECO:0000256" key="3">
    <source>
        <dbReference type="SAM" id="Phobius"/>
    </source>
</evidence>
<dbReference type="PROSITE" id="PS51450">
    <property type="entry name" value="LRR"/>
    <property type="match status" value="1"/>
</dbReference>
<keyword evidence="3" id="KW-0472">Membrane</keyword>
<accession>V2Y6H8</accession>
<dbReference type="Proteomes" id="UP000018227">
    <property type="component" value="Unassembled WGS sequence"/>
</dbReference>
<gene>
    <name evidence="4" type="ORF">GCWU0000282_000852</name>
</gene>
<dbReference type="InterPro" id="IPR001611">
    <property type="entry name" value="Leu-rich_rpt"/>
</dbReference>
<dbReference type="HOGENOM" id="CLU_408091_0_0_9"/>
<evidence type="ECO:0000256" key="2">
    <source>
        <dbReference type="ARBA" id="ARBA00022737"/>
    </source>
</evidence>
<keyword evidence="1" id="KW-0433">Leucine-rich repeat</keyword>
<keyword evidence="2" id="KW-0677">Repeat</keyword>
<dbReference type="PANTHER" id="PTHR46652">
    <property type="entry name" value="LEUCINE-RICH REPEAT AND IQ DOMAIN-CONTAINING PROTEIN 1-RELATED"/>
    <property type="match status" value="1"/>
</dbReference>
<keyword evidence="3" id="KW-0812">Transmembrane</keyword>
<dbReference type="STRING" id="592026.GCWU0000282_000852"/>
<evidence type="ECO:0000256" key="1">
    <source>
        <dbReference type="ARBA" id="ARBA00022614"/>
    </source>
</evidence>
<dbReference type="RefSeq" id="WP_023353736.1">
    <property type="nucleotide sequence ID" value="NZ_KI535367.1"/>
</dbReference>
<keyword evidence="5" id="KW-1185">Reference proteome</keyword>
<dbReference type="SUPFAM" id="SSF52047">
    <property type="entry name" value="RNI-like"/>
    <property type="match status" value="1"/>
</dbReference>
<dbReference type="Gene3D" id="2.20.28.30">
    <property type="entry name" value="RNA polymerase ii, chain L"/>
    <property type="match status" value="1"/>
</dbReference>
<dbReference type="EMBL" id="ACIL03000007">
    <property type="protein sequence ID" value="ESL03687.1"/>
    <property type="molecule type" value="Genomic_DNA"/>
</dbReference>
<feature type="transmembrane region" description="Helical" evidence="3">
    <location>
        <begin position="73"/>
        <end position="95"/>
    </location>
</feature>
<dbReference type="OrthoDB" id="1880473at2"/>
<comment type="caution">
    <text evidence="4">The sequence shown here is derived from an EMBL/GenBank/DDBJ whole genome shotgun (WGS) entry which is preliminary data.</text>
</comment>
<dbReference type="InterPro" id="IPR050836">
    <property type="entry name" value="SDS22/Internalin_LRR"/>
</dbReference>
<evidence type="ECO:0000313" key="5">
    <source>
        <dbReference type="Proteomes" id="UP000018227"/>
    </source>
</evidence>
<name>V2Y6H8_9FIRM</name>
<keyword evidence="3" id="KW-1133">Transmembrane helix</keyword>